<feature type="domain" description="STAS" evidence="6">
    <location>
        <begin position="438"/>
        <end position="553"/>
    </location>
</feature>
<evidence type="ECO:0000256" key="2">
    <source>
        <dbReference type="ARBA" id="ARBA00022692"/>
    </source>
</evidence>
<dbReference type="Pfam" id="PF00916">
    <property type="entry name" value="Sulfate_transp"/>
    <property type="match status" value="1"/>
</dbReference>
<dbReference type="CDD" id="cd07042">
    <property type="entry name" value="STAS_SulP_like_sulfate_transporter"/>
    <property type="match status" value="1"/>
</dbReference>
<name>A0A6J7GTC4_9ZZZZ</name>
<gene>
    <name evidence="7" type="ORF">UFOPK3519_01204</name>
</gene>
<comment type="subcellular location">
    <subcellularLocation>
        <location evidence="1">Membrane</location>
        <topology evidence="1">Multi-pass membrane protein</topology>
    </subcellularLocation>
</comment>
<feature type="transmembrane region" description="Helical" evidence="5">
    <location>
        <begin position="383"/>
        <end position="413"/>
    </location>
</feature>
<keyword evidence="2 5" id="KW-0812">Transmembrane</keyword>
<dbReference type="GO" id="GO:0016020">
    <property type="term" value="C:membrane"/>
    <property type="evidence" value="ECO:0007669"/>
    <property type="project" value="UniProtKB-SubCell"/>
</dbReference>
<dbReference type="InterPro" id="IPR036513">
    <property type="entry name" value="STAS_dom_sf"/>
</dbReference>
<dbReference type="Pfam" id="PF01740">
    <property type="entry name" value="STAS"/>
    <property type="match status" value="1"/>
</dbReference>
<evidence type="ECO:0000256" key="5">
    <source>
        <dbReference type="SAM" id="Phobius"/>
    </source>
</evidence>
<protein>
    <submittedName>
        <fullName evidence="7">Unannotated protein</fullName>
    </submittedName>
</protein>
<evidence type="ECO:0000256" key="3">
    <source>
        <dbReference type="ARBA" id="ARBA00022989"/>
    </source>
</evidence>
<dbReference type="InterPro" id="IPR002645">
    <property type="entry name" value="STAS_dom"/>
</dbReference>
<dbReference type="PANTHER" id="PTHR11814">
    <property type="entry name" value="SULFATE TRANSPORTER"/>
    <property type="match status" value="1"/>
</dbReference>
<feature type="transmembrane region" description="Helical" evidence="5">
    <location>
        <begin position="20"/>
        <end position="41"/>
    </location>
</feature>
<feature type="transmembrane region" description="Helical" evidence="5">
    <location>
        <begin position="326"/>
        <end position="346"/>
    </location>
</feature>
<evidence type="ECO:0000256" key="1">
    <source>
        <dbReference type="ARBA" id="ARBA00004141"/>
    </source>
</evidence>
<evidence type="ECO:0000259" key="6">
    <source>
        <dbReference type="PROSITE" id="PS50801"/>
    </source>
</evidence>
<dbReference type="EMBL" id="CAFBMG010000098">
    <property type="protein sequence ID" value="CAB4907520.1"/>
    <property type="molecule type" value="Genomic_DNA"/>
</dbReference>
<accession>A0A6J7GTC4</accession>
<feature type="transmembrane region" description="Helical" evidence="5">
    <location>
        <begin position="253"/>
        <end position="271"/>
    </location>
</feature>
<proteinExistence type="predicted"/>
<feature type="transmembrane region" description="Helical" evidence="5">
    <location>
        <begin position="352"/>
        <end position="371"/>
    </location>
</feature>
<evidence type="ECO:0000313" key="7">
    <source>
        <dbReference type="EMBL" id="CAB4907520.1"/>
    </source>
</evidence>
<dbReference type="PROSITE" id="PS50801">
    <property type="entry name" value="STAS"/>
    <property type="match status" value="1"/>
</dbReference>
<dbReference type="AlphaFoldDB" id="A0A6J7GTC4"/>
<feature type="transmembrane region" description="Helical" evidence="5">
    <location>
        <begin position="99"/>
        <end position="124"/>
    </location>
</feature>
<feature type="transmembrane region" description="Helical" evidence="5">
    <location>
        <begin position="47"/>
        <end position="66"/>
    </location>
</feature>
<dbReference type="Gene3D" id="3.30.750.24">
    <property type="entry name" value="STAS domain"/>
    <property type="match status" value="1"/>
</dbReference>
<sequence>MTQKWPPGLQVARSYQLSWLKGDLIAAVVLTGLLIPAGMGYAEVAGLPPVTGLYATIVPLLAYAVVGPSRLLVLGPDSALAPIIGASILPLAAGDPERAIALAGLLAILMGAMLIAGGLFKLGFLTDLLSKPIRLGYLHGIALVVIIGQIPKVLGFSIQAESLPDEIREIALGVLNGETNRAALLMGIAALIVIVVPKLFAPKVPGVLIAVVGSVILTAWLGLNQKLAVVGALPTGLPAPALGGLQFGDVTSLIIPAAGIALIAFADTGVLSRTFAARRGDSVDGNSEMAAIGISNVASGLFGGFSISASASRTPVAEDSGAKTQLVGVVGAALVLLFMFAAPGLTAYLPSATLAVVVIVAATALIDLRAVRSLFRMSRRETALSAVTFLSVALLGVLQGILIAIGLSLLAFVSQAWRPHRTELVRVTGVKGYHSIERHPEGERIPGLVIARFDAPLFFANGAIFDSYVRSLVDATQGKVRWVVIASEPITGVDTTALDELIELDDHLEKHGVSLRFAEMKGPVKDQLIRFGLGERFPPDHFFPTLGTAVDAYLLETGVQFQDWDDPEPPDQTRD</sequence>
<feature type="transmembrane region" description="Helical" evidence="5">
    <location>
        <begin position="136"/>
        <end position="158"/>
    </location>
</feature>
<dbReference type="SUPFAM" id="SSF52091">
    <property type="entry name" value="SpoIIaa-like"/>
    <property type="match status" value="1"/>
</dbReference>
<keyword evidence="3 5" id="KW-1133">Transmembrane helix</keyword>
<dbReference type="InterPro" id="IPR011547">
    <property type="entry name" value="SLC26A/SulP_dom"/>
</dbReference>
<evidence type="ECO:0000256" key="4">
    <source>
        <dbReference type="ARBA" id="ARBA00023136"/>
    </source>
</evidence>
<organism evidence="7">
    <name type="scientific">freshwater metagenome</name>
    <dbReference type="NCBI Taxonomy" id="449393"/>
    <lineage>
        <taxon>unclassified sequences</taxon>
        <taxon>metagenomes</taxon>
        <taxon>ecological metagenomes</taxon>
    </lineage>
</organism>
<reference evidence="7" key="1">
    <citation type="submission" date="2020-05" db="EMBL/GenBank/DDBJ databases">
        <authorList>
            <person name="Chiriac C."/>
            <person name="Salcher M."/>
            <person name="Ghai R."/>
            <person name="Kavagutti S V."/>
        </authorList>
    </citation>
    <scope>NUCLEOTIDE SEQUENCE</scope>
</reference>
<feature type="transmembrane region" description="Helical" evidence="5">
    <location>
        <begin position="73"/>
        <end position="93"/>
    </location>
</feature>
<feature type="transmembrane region" description="Helical" evidence="5">
    <location>
        <begin position="207"/>
        <end position="233"/>
    </location>
</feature>
<feature type="transmembrane region" description="Helical" evidence="5">
    <location>
        <begin position="182"/>
        <end position="200"/>
    </location>
</feature>
<dbReference type="InterPro" id="IPR001902">
    <property type="entry name" value="SLC26A/SulP_fam"/>
</dbReference>
<dbReference type="GO" id="GO:0055085">
    <property type="term" value="P:transmembrane transport"/>
    <property type="evidence" value="ECO:0007669"/>
    <property type="project" value="InterPro"/>
</dbReference>
<keyword evidence="4 5" id="KW-0472">Membrane</keyword>